<dbReference type="AlphaFoldDB" id="A0A2D3N8V3"/>
<evidence type="ECO:0008006" key="4">
    <source>
        <dbReference type="Google" id="ProtNLM"/>
    </source>
</evidence>
<dbReference type="EMBL" id="CP024696">
    <property type="protein sequence ID" value="ATV53494.1"/>
    <property type="molecule type" value="Genomic_DNA"/>
</dbReference>
<accession>A0A2D3N8V3</accession>
<dbReference type="Proteomes" id="UP000229323">
    <property type="component" value="Chromosome"/>
</dbReference>
<dbReference type="PANTHER" id="PTHR35810">
    <property type="entry name" value="CYTOPLASMIC PROTEIN-RELATED"/>
    <property type="match status" value="1"/>
</dbReference>
<evidence type="ECO:0000313" key="2">
    <source>
        <dbReference type="EMBL" id="ATV53494.1"/>
    </source>
</evidence>
<protein>
    <recommendedName>
        <fullName evidence="4">Lipoprotein</fullName>
    </recommendedName>
</protein>
<dbReference type="RefSeq" id="WP_005847464.1">
    <property type="nucleotide sequence ID" value="NZ_CP024696.1"/>
</dbReference>
<evidence type="ECO:0000313" key="3">
    <source>
        <dbReference type="Proteomes" id="UP000229323"/>
    </source>
</evidence>
<proteinExistence type="predicted"/>
<name>A0A2D3N8V3_PREIN</name>
<organism evidence="1 3">
    <name type="scientific">Prevotella intermedia</name>
    <dbReference type="NCBI Taxonomy" id="28131"/>
    <lineage>
        <taxon>Bacteria</taxon>
        <taxon>Pseudomonadati</taxon>
        <taxon>Bacteroidota</taxon>
        <taxon>Bacteroidia</taxon>
        <taxon>Bacteroidales</taxon>
        <taxon>Prevotellaceae</taxon>
        <taxon>Prevotella</taxon>
    </lineage>
</organism>
<evidence type="ECO:0000313" key="1">
    <source>
        <dbReference type="EMBL" id="ATV51860.1"/>
    </source>
</evidence>
<sequence length="120" mass="13739">MKREIITIGENGKVHIPTTPVWMSACEIATLFGVFSGKVSSHIKSILKEGLLREDEVMQTLSFKGGAVDLYNLEMITMLSFRFPSPQAKLFRKWIISKLIEKKILFSPLIVHHSKHGWWN</sequence>
<reference evidence="1 3" key="1">
    <citation type="submission" date="2017-11" db="EMBL/GenBank/DDBJ databases">
        <title>Genome sequencing of Prevotella intermedia KCOM 2033.</title>
        <authorList>
            <person name="Kook J.-K."/>
            <person name="Park S.-N."/>
            <person name="Lim Y.K."/>
        </authorList>
    </citation>
    <scope>NUCLEOTIDE SEQUENCE [LARGE SCALE GENOMIC DNA]</scope>
    <source>
        <strain evidence="1 3">KCOM 2033</strain>
    </source>
</reference>
<dbReference type="PROSITE" id="PS51257">
    <property type="entry name" value="PROKAR_LIPOPROTEIN"/>
    <property type="match status" value="1"/>
</dbReference>
<dbReference type="PANTHER" id="PTHR35810:SF1">
    <property type="entry name" value="CYTOPLASMIC PROTEIN"/>
    <property type="match status" value="1"/>
</dbReference>
<gene>
    <name evidence="1" type="ORF">CTM50_01495</name>
    <name evidence="2" type="ORF">CTM50_10965</name>
</gene>
<dbReference type="EMBL" id="CP024696">
    <property type="protein sequence ID" value="ATV51860.1"/>
    <property type="molecule type" value="Genomic_DNA"/>
</dbReference>